<keyword evidence="3" id="KW-1185">Reference proteome</keyword>
<keyword evidence="1" id="KW-0812">Transmembrane</keyword>
<evidence type="ECO:0000313" key="2">
    <source>
        <dbReference type="EMBL" id="MYM42144.1"/>
    </source>
</evidence>
<feature type="transmembrane region" description="Helical" evidence="1">
    <location>
        <begin position="171"/>
        <end position="190"/>
    </location>
</feature>
<accession>A0ABW9VSU6</accession>
<gene>
    <name evidence="2" type="ORF">GTP27_22860</name>
</gene>
<reference evidence="2 3" key="1">
    <citation type="submission" date="2019-12" db="EMBL/GenBank/DDBJ databases">
        <title>Novel species isolated from a subtropical stream in China.</title>
        <authorList>
            <person name="Lu H."/>
        </authorList>
    </citation>
    <scope>NUCLEOTIDE SEQUENCE [LARGE SCALE GENOMIC DNA]</scope>
    <source>
        <strain evidence="2 3">CY13W</strain>
    </source>
</reference>
<evidence type="ECO:0000256" key="1">
    <source>
        <dbReference type="SAM" id="Phobius"/>
    </source>
</evidence>
<feature type="transmembrane region" description="Helical" evidence="1">
    <location>
        <begin position="202"/>
        <end position="220"/>
    </location>
</feature>
<evidence type="ECO:0000313" key="3">
    <source>
        <dbReference type="Proteomes" id="UP000478090"/>
    </source>
</evidence>
<dbReference type="Proteomes" id="UP000478090">
    <property type="component" value="Unassembled WGS sequence"/>
</dbReference>
<name>A0ABW9VSU6_9BURK</name>
<protein>
    <submittedName>
        <fullName evidence="2">Uncharacterized protein</fullName>
    </submittedName>
</protein>
<sequence>MSLRDHAIMIEQRFRPFRDYARKLNSYVTMNPRLKVEELMAESERFKIFHSEEQLLRIILHMNAEAGESSGASCFRGIVRLRWNIDRFSWGGDISNNERTQARAIKLRHGQYRATLRRLEQWVFNQQGEIHDISAACVAFKRSEENEECIGSWPSLVLTYCLLRYTMEGRYFYSAPNFYTATIISLPSPLEIWCFYTRLLRVALHAYLLGLFGIIHAIVLNHSNWPVQKLFEGRGFPASVLVPILNGRLRERQRGIILFPKIDGMPLWPFVRSDRPMEDVREPDGSECTVLSKYKVN</sequence>
<keyword evidence="1" id="KW-1133">Transmembrane helix</keyword>
<comment type="caution">
    <text evidence="2">The sequence shown here is derived from an EMBL/GenBank/DDBJ whole genome shotgun (WGS) entry which is preliminary data.</text>
</comment>
<dbReference type="RefSeq" id="WP_161041393.1">
    <property type="nucleotide sequence ID" value="NZ_WWCM01000036.1"/>
</dbReference>
<dbReference type="EMBL" id="WWCM01000036">
    <property type="protein sequence ID" value="MYM42144.1"/>
    <property type="molecule type" value="Genomic_DNA"/>
</dbReference>
<keyword evidence="1" id="KW-0472">Membrane</keyword>
<organism evidence="2 3">
    <name type="scientific">Duganella qianjiadongensis</name>
    <dbReference type="NCBI Taxonomy" id="2692176"/>
    <lineage>
        <taxon>Bacteria</taxon>
        <taxon>Pseudomonadati</taxon>
        <taxon>Pseudomonadota</taxon>
        <taxon>Betaproteobacteria</taxon>
        <taxon>Burkholderiales</taxon>
        <taxon>Oxalobacteraceae</taxon>
        <taxon>Telluria group</taxon>
        <taxon>Duganella</taxon>
    </lineage>
</organism>
<proteinExistence type="predicted"/>